<feature type="domain" description="Cytochrome c" evidence="11">
    <location>
        <begin position="417"/>
        <end position="505"/>
    </location>
</feature>
<dbReference type="InterPro" id="IPR008457">
    <property type="entry name" value="Cu-R_CopD_dom"/>
</dbReference>
<dbReference type="Proteomes" id="UP000183454">
    <property type="component" value="Unassembled WGS sequence"/>
</dbReference>
<evidence type="ECO:0000256" key="3">
    <source>
        <dbReference type="ARBA" id="ARBA00022617"/>
    </source>
</evidence>
<dbReference type="PANTHER" id="PTHR34820">
    <property type="entry name" value="INNER MEMBRANE PROTEIN YEBZ"/>
    <property type="match status" value="1"/>
</dbReference>
<feature type="transmembrane region" description="Helical" evidence="10">
    <location>
        <begin position="350"/>
        <end position="370"/>
    </location>
</feature>
<dbReference type="GO" id="GO:0046872">
    <property type="term" value="F:metal ion binding"/>
    <property type="evidence" value="ECO:0007669"/>
    <property type="project" value="UniProtKB-KW"/>
</dbReference>
<evidence type="ECO:0000256" key="4">
    <source>
        <dbReference type="ARBA" id="ARBA00022692"/>
    </source>
</evidence>
<keyword evidence="8 10" id="KW-0472">Membrane</keyword>
<dbReference type="EMBL" id="FNNH01000010">
    <property type="protein sequence ID" value="SDW39528.1"/>
    <property type="molecule type" value="Genomic_DNA"/>
</dbReference>
<dbReference type="GO" id="GO:0009055">
    <property type="term" value="F:electron transfer activity"/>
    <property type="evidence" value="ECO:0007669"/>
    <property type="project" value="InterPro"/>
</dbReference>
<dbReference type="GO" id="GO:0005886">
    <property type="term" value="C:plasma membrane"/>
    <property type="evidence" value="ECO:0007669"/>
    <property type="project" value="UniProtKB-SubCell"/>
</dbReference>
<evidence type="ECO:0000313" key="12">
    <source>
        <dbReference type="EMBL" id="SDW39528.1"/>
    </source>
</evidence>
<dbReference type="AlphaFoldDB" id="A0A1H2T6R2"/>
<feature type="transmembrane region" description="Helical" evidence="10">
    <location>
        <begin position="382"/>
        <end position="400"/>
    </location>
</feature>
<dbReference type="Gene3D" id="1.10.760.10">
    <property type="entry name" value="Cytochrome c-like domain"/>
    <property type="match status" value="1"/>
</dbReference>
<feature type="transmembrane region" description="Helical" evidence="10">
    <location>
        <begin position="250"/>
        <end position="270"/>
    </location>
</feature>
<feature type="transmembrane region" description="Helical" evidence="10">
    <location>
        <begin position="28"/>
        <end position="47"/>
    </location>
</feature>
<evidence type="ECO:0000256" key="5">
    <source>
        <dbReference type="ARBA" id="ARBA00022723"/>
    </source>
</evidence>
<evidence type="ECO:0000256" key="9">
    <source>
        <dbReference type="PROSITE-ProRule" id="PRU00433"/>
    </source>
</evidence>
<dbReference type="Pfam" id="PF05425">
    <property type="entry name" value="CopD"/>
    <property type="match status" value="1"/>
</dbReference>
<dbReference type="Pfam" id="PF00034">
    <property type="entry name" value="Cytochrom_C"/>
    <property type="match status" value="1"/>
</dbReference>
<evidence type="ECO:0000259" key="11">
    <source>
        <dbReference type="PROSITE" id="PS51007"/>
    </source>
</evidence>
<dbReference type="InterPro" id="IPR036909">
    <property type="entry name" value="Cyt_c-like_dom_sf"/>
</dbReference>
<accession>A0A1H2T6R2</accession>
<feature type="transmembrane region" description="Helical" evidence="10">
    <location>
        <begin position="216"/>
        <end position="235"/>
    </location>
</feature>
<evidence type="ECO:0000256" key="1">
    <source>
        <dbReference type="ARBA" id="ARBA00004651"/>
    </source>
</evidence>
<dbReference type="SUPFAM" id="SSF52833">
    <property type="entry name" value="Thioredoxin-like"/>
    <property type="match status" value="1"/>
</dbReference>
<dbReference type="Gene3D" id="3.40.30.10">
    <property type="entry name" value="Glutaredoxin"/>
    <property type="match status" value="1"/>
</dbReference>
<name>A0A1H2T6R2_9PROT</name>
<feature type="transmembrane region" description="Helical" evidence="10">
    <location>
        <begin position="139"/>
        <end position="159"/>
    </location>
</feature>
<dbReference type="InterPro" id="IPR036249">
    <property type="entry name" value="Thioredoxin-like_sf"/>
</dbReference>
<evidence type="ECO:0000256" key="10">
    <source>
        <dbReference type="SAM" id="Phobius"/>
    </source>
</evidence>
<comment type="subcellular location">
    <subcellularLocation>
        <location evidence="1">Cell membrane</location>
        <topology evidence="1">Multi-pass membrane protein</topology>
    </subcellularLocation>
</comment>
<feature type="transmembrane region" description="Helical" evidence="10">
    <location>
        <begin position="68"/>
        <end position="93"/>
    </location>
</feature>
<feature type="transmembrane region" description="Helical" evidence="10">
    <location>
        <begin position="171"/>
        <end position="196"/>
    </location>
</feature>
<dbReference type="GO" id="GO:0020037">
    <property type="term" value="F:heme binding"/>
    <property type="evidence" value="ECO:0007669"/>
    <property type="project" value="InterPro"/>
</dbReference>
<organism evidence="12 13">
    <name type="scientific">Nitrosomonas communis</name>
    <dbReference type="NCBI Taxonomy" id="44574"/>
    <lineage>
        <taxon>Bacteria</taxon>
        <taxon>Pseudomonadati</taxon>
        <taxon>Pseudomonadota</taxon>
        <taxon>Betaproteobacteria</taxon>
        <taxon>Nitrosomonadales</taxon>
        <taxon>Nitrosomonadaceae</taxon>
        <taxon>Nitrosomonas</taxon>
    </lineage>
</organism>
<evidence type="ECO:0000256" key="6">
    <source>
        <dbReference type="ARBA" id="ARBA00022989"/>
    </source>
</evidence>
<feature type="transmembrane region" description="Helical" evidence="10">
    <location>
        <begin position="299"/>
        <end position="321"/>
    </location>
</feature>
<evidence type="ECO:0000256" key="7">
    <source>
        <dbReference type="ARBA" id="ARBA00023004"/>
    </source>
</evidence>
<dbReference type="InterPro" id="IPR032694">
    <property type="entry name" value="CopC/D"/>
</dbReference>
<keyword evidence="2" id="KW-1003">Cell membrane</keyword>
<keyword evidence="4 10" id="KW-0812">Transmembrane</keyword>
<protein>
    <submittedName>
        <fullName evidence="12">Putative copper resistance protein D</fullName>
    </submittedName>
</protein>
<evidence type="ECO:0000313" key="13">
    <source>
        <dbReference type="Proteomes" id="UP000183454"/>
    </source>
</evidence>
<dbReference type="InterPro" id="IPR009056">
    <property type="entry name" value="Cyt_c-like_dom"/>
</dbReference>
<sequence>MWLILNIILQLRIKKKEMIEIVAAFARWSQLVANLIIFGSCIFLAIAGQEKAVFGSPWATRLERGFPWLAGIILIGLLGILATTAGEATGVAANAWRPDAWLEVVQQTRMGQMWAARALFALVLLGAILYIRHTYRVRWHYILGAVTASLPLIAGSLVSHSAAEEISVISIFPYALHILLAGAWFGALPAFLLIIFNKKESDKPLDLLSTESLKKFSTIALPVMVVLMLTGFIIADRMVEDDYHALVASAYGWLINVKLMLLAIILVIAYRARARWLPSLTQIDYVEQIQRSGQQLKRWVSIEFILAIIMVLCATILSNTIPAKHAIVENWPYSFRFSIDATWNEPNTPLLVWSGVVLLILAAGSVWLGIKNKWEIKKRVGIPASLTIASLAIALPPLAVDAYPETYQNTPVPFDAISISNGSILFSQNCTSCHGPQGKGNGMLAKTFNPPPADLLTEPHTARHTAGDFFHWLTYGIAETGMPGFSNNMSEEDRWDVVNYMHGMSRGYQARLLSPMVVPEKPSIGPPIFSYFAHDGSSGYLKDFRQKKNVMLVLFTWPQSQARLQELNASYDKLRELNADILAVPMNKLDQQEIMQIAGNMPFPVVTEGAEEIKNSYVLYRRTLTHPDILGEGVIPEHLEFLVDRFGYLRARWIPDRDESGWDNMDFLKQQLVQLNSEKEILPPPRDHVH</sequence>
<dbReference type="SUPFAM" id="SSF46626">
    <property type="entry name" value="Cytochrome c"/>
    <property type="match status" value="1"/>
</dbReference>
<gene>
    <name evidence="12" type="ORF">SAMN05421882_10103</name>
</gene>
<feature type="transmembrane region" description="Helical" evidence="10">
    <location>
        <begin position="113"/>
        <end position="132"/>
    </location>
</feature>
<dbReference type="PROSITE" id="PS51007">
    <property type="entry name" value="CYTC"/>
    <property type="match status" value="1"/>
</dbReference>
<keyword evidence="5 9" id="KW-0479">Metal-binding</keyword>
<dbReference type="GO" id="GO:0006825">
    <property type="term" value="P:copper ion transport"/>
    <property type="evidence" value="ECO:0007669"/>
    <property type="project" value="InterPro"/>
</dbReference>
<reference evidence="12 13" key="1">
    <citation type="submission" date="2016-10" db="EMBL/GenBank/DDBJ databases">
        <authorList>
            <person name="de Groot N.N."/>
        </authorList>
    </citation>
    <scope>NUCLEOTIDE SEQUENCE [LARGE SCALE GENOMIC DNA]</scope>
    <source>
        <strain evidence="12 13">Nm110</strain>
    </source>
</reference>
<evidence type="ECO:0000256" key="8">
    <source>
        <dbReference type="ARBA" id="ARBA00023136"/>
    </source>
</evidence>
<keyword evidence="6 10" id="KW-1133">Transmembrane helix</keyword>
<keyword evidence="7 9" id="KW-0408">Iron</keyword>
<keyword evidence="3 9" id="KW-0349">Heme</keyword>
<dbReference type="PANTHER" id="PTHR34820:SF4">
    <property type="entry name" value="INNER MEMBRANE PROTEIN YEBZ"/>
    <property type="match status" value="1"/>
</dbReference>
<evidence type="ECO:0000256" key="2">
    <source>
        <dbReference type="ARBA" id="ARBA00022475"/>
    </source>
</evidence>
<proteinExistence type="predicted"/>